<dbReference type="Pfam" id="PF13344">
    <property type="entry name" value="Hydrolase_6"/>
    <property type="match status" value="1"/>
</dbReference>
<feature type="region of interest" description="Disordered" evidence="1">
    <location>
        <begin position="1"/>
        <end position="93"/>
    </location>
</feature>
<name>A0A6L5G826_9ACTN</name>
<evidence type="ECO:0000313" key="3">
    <source>
        <dbReference type="EMBL" id="MQM25822.1"/>
    </source>
</evidence>
<evidence type="ECO:0000256" key="1">
    <source>
        <dbReference type="SAM" id="MobiDB-lite"/>
    </source>
</evidence>
<dbReference type="Gene3D" id="3.40.50.1000">
    <property type="entry name" value="HAD superfamily/HAD-like"/>
    <property type="match status" value="2"/>
</dbReference>
<dbReference type="EMBL" id="WIAO01000009">
    <property type="protein sequence ID" value="MQM25822.1"/>
    <property type="molecule type" value="Genomic_DNA"/>
</dbReference>
<proteinExistence type="predicted"/>
<dbReference type="PANTHER" id="PTHR19288">
    <property type="entry name" value="4-NITROPHENYLPHOSPHATASE-RELATED"/>
    <property type="match status" value="1"/>
</dbReference>
<dbReference type="PANTHER" id="PTHR19288:SF95">
    <property type="entry name" value="D-GLYCEROL 3-PHOSPHATE PHOSPHATASE"/>
    <property type="match status" value="1"/>
</dbReference>
<dbReference type="InterPro" id="IPR036412">
    <property type="entry name" value="HAD-like_sf"/>
</dbReference>
<comment type="caution">
    <text evidence="3">The sequence shown here is derived from an EMBL/GenBank/DDBJ whole genome shotgun (WGS) entry which is preliminary data.</text>
</comment>
<dbReference type="InterPro" id="IPR041065">
    <property type="entry name" value="GNAT-like"/>
</dbReference>
<dbReference type="GO" id="GO:0005737">
    <property type="term" value="C:cytoplasm"/>
    <property type="evidence" value="ECO:0007669"/>
    <property type="project" value="TreeGrafter"/>
</dbReference>
<gene>
    <name evidence="3" type="ORF">GFD30_09605</name>
</gene>
<protein>
    <submittedName>
        <fullName evidence="3">HAD-IIA family hydrolase</fullName>
    </submittedName>
</protein>
<evidence type="ECO:0000259" key="2">
    <source>
        <dbReference type="Pfam" id="PF18407"/>
    </source>
</evidence>
<dbReference type="GO" id="GO:0016791">
    <property type="term" value="F:phosphatase activity"/>
    <property type="evidence" value="ECO:0007669"/>
    <property type="project" value="TreeGrafter"/>
</dbReference>
<sequence>MTRTTTGPATTAKPAKRIATTTSTMTTTSAMKTTTSTAKTSTTSNTTTRTTASTTKKTKTRTTTRAMSPRPPALRGSSPSRRPTRRTPTLRSPMTRLKGAPEALARAYDLALLDLDGVVYLLHEPIPEAAATLAALPGLECDPVFVTNNASRSPETVAEALRGMDIPAEADQVLTSAQVVASGILDRIGKGGKVLVTGSEALRAAVVEAGLEPVDDPKAAGAVAFGYTPQTTWRALADTTIAVRGGAYWATANLDATLPTPDGPLPGMGALVGAVATALGHGPDFVAGKPEQPIYRIATARKPGGRAIMVGDRPDSDIAGANRAGMDSLLVFTGVVSPRLALRLPPEERPTYLGWSLAALTEPHPEPDWNDAVDRIECGGWTAALTDGQIVLSGQGDELDAWRALCELSWAAADMAGYDPASSPVPLGEAAEKLLAGD</sequence>
<evidence type="ECO:0000313" key="4">
    <source>
        <dbReference type="Proteomes" id="UP000477750"/>
    </source>
</evidence>
<keyword evidence="3" id="KW-0378">Hydrolase</keyword>
<organism evidence="3 4">
    <name type="scientific">Glycomyces albidus</name>
    <dbReference type="NCBI Taxonomy" id="2656774"/>
    <lineage>
        <taxon>Bacteria</taxon>
        <taxon>Bacillati</taxon>
        <taxon>Actinomycetota</taxon>
        <taxon>Actinomycetes</taxon>
        <taxon>Glycomycetales</taxon>
        <taxon>Glycomycetaceae</taxon>
        <taxon>Glycomyces</taxon>
    </lineage>
</organism>
<feature type="domain" description="GCN5-related N-acetyltransferase-like" evidence="2">
    <location>
        <begin position="378"/>
        <end position="419"/>
    </location>
</feature>
<dbReference type="Proteomes" id="UP000477750">
    <property type="component" value="Unassembled WGS sequence"/>
</dbReference>
<dbReference type="Pfam" id="PF18407">
    <property type="entry name" value="GNAT_like"/>
    <property type="match status" value="1"/>
</dbReference>
<accession>A0A6L5G826</accession>
<dbReference type="Pfam" id="PF13242">
    <property type="entry name" value="Hydrolase_like"/>
    <property type="match status" value="1"/>
</dbReference>
<dbReference type="InterPro" id="IPR023214">
    <property type="entry name" value="HAD_sf"/>
</dbReference>
<dbReference type="InterPro" id="IPR006357">
    <property type="entry name" value="HAD-SF_hydro_IIA"/>
</dbReference>
<feature type="compositionally biased region" description="Low complexity" evidence="1">
    <location>
        <begin position="1"/>
        <end position="55"/>
    </location>
</feature>
<dbReference type="AlphaFoldDB" id="A0A6L5G826"/>
<dbReference type="NCBIfam" id="TIGR01460">
    <property type="entry name" value="HAD-SF-IIA"/>
    <property type="match status" value="1"/>
</dbReference>
<keyword evidence="4" id="KW-1185">Reference proteome</keyword>
<feature type="compositionally biased region" description="Low complexity" evidence="1">
    <location>
        <begin position="63"/>
        <end position="93"/>
    </location>
</feature>
<reference evidence="3 4" key="1">
    <citation type="submission" date="2019-10" db="EMBL/GenBank/DDBJ databases">
        <title>Glycomyces albidus sp. nov., a novel actinomycete isolated from rhizosphere soil of wheat (Triticum aestivum L.).</title>
        <authorList>
            <person name="Qian L."/>
        </authorList>
    </citation>
    <scope>NUCLEOTIDE SEQUENCE [LARGE SCALE GENOMIC DNA]</scope>
    <source>
        <strain evidence="3 4">NEAU-7082</strain>
    </source>
</reference>
<dbReference type="SUPFAM" id="SSF56784">
    <property type="entry name" value="HAD-like"/>
    <property type="match status" value="1"/>
</dbReference>